<dbReference type="Gene3D" id="3.30.420.10">
    <property type="entry name" value="Ribonuclease H-like superfamily/Ribonuclease H"/>
    <property type="match status" value="1"/>
</dbReference>
<dbReference type="PANTHER" id="PTHR48475:SF1">
    <property type="entry name" value="RNASE H TYPE-1 DOMAIN-CONTAINING PROTEIN"/>
    <property type="match status" value="1"/>
</dbReference>
<reference evidence="2" key="2">
    <citation type="submission" date="2018-03" db="EMBL/GenBank/DDBJ databases">
        <title>The Triticum urartu genome reveals the dynamic nature of wheat genome evolution.</title>
        <authorList>
            <person name="Ling H."/>
            <person name="Ma B."/>
            <person name="Shi X."/>
            <person name="Liu H."/>
            <person name="Dong L."/>
            <person name="Sun H."/>
            <person name="Cao Y."/>
            <person name="Gao Q."/>
            <person name="Zheng S."/>
            <person name="Li Y."/>
            <person name="Yu Y."/>
            <person name="Du H."/>
            <person name="Qi M."/>
            <person name="Li Y."/>
            <person name="Yu H."/>
            <person name="Cui Y."/>
            <person name="Wang N."/>
            <person name="Chen C."/>
            <person name="Wu H."/>
            <person name="Zhao Y."/>
            <person name="Zhang J."/>
            <person name="Li Y."/>
            <person name="Zhou W."/>
            <person name="Zhang B."/>
            <person name="Hu W."/>
            <person name="Eijk M."/>
            <person name="Tang J."/>
            <person name="Witsenboer H."/>
            <person name="Zhao S."/>
            <person name="Li Z."/>
            <person name="Zhang A."/>
            <person name="Wang D."/>
            <person name="Liang C."/>
        </authorList>
    </citation>
    <scope>NUCLEOTIDE SEQUENCE [LARGE SCALE GENOMIC DNA]</scope>
    <source>
        <strain evidence="2">cv. G1812</strain>
    </source>
</reference>
<dbReference type="InterPro" id="IPR002156">
    <property type="entry name" value="RNaseH_domain"/>
</dbReference>
<dbReference type="PANTHER" id="PTHR48475">
    <property type="entry name" value="RIBONUCLEASE H"/>
    <property type="match status" value="1"/>
</dbReference>
<evidence type="ECO:0000259" key="1">
    <source>
        <dbReference type="Pfam" id="PF13456"/>
    </source>
</evidence>
<dbReference type="SUPFAM" id="SSF53098">
    <property type="entry name" value="Ribonuclease H-like"/>
    <property type="match status" value="1"/>
</dbReference>
<dbReference type="AlphaFoldDB" id="A0A8R7PFN2"/>
<evidence type="ECO:0000313" key="3">
    <source>
        <dbReference type="Proteomes" id="UP000015106"/>
    </source>
</evidence>
<dbReference type="GO" id="GO:0004523">
    <property type="term" value="F:RNA-DNA hybrid ribonuclease activity"/>
    <property type="evidence" value="ECO:0007669"/>
    <property type="project" value="InterPro"/>
</dbReference>
<dbReference type="InterPro" id="IPR012337">
    <property type="entry name" value="RNaseH-like_sf"/>
</dbReference>
<accession>A0A8R7PFN2</accession>
<proteinExistence type="predicted"/>
<feature type="domain" description="RNase H type-1" evidence="1">
    <location>
        <begin position="17"/>
        <end position="124"/>
    </location>
</feature>
<organism evidence="2 3">
    <name type="scientific">Triticum urartu</name>
    <name type="common">Red wild einkorn</name>
    <name type="synonym">Crithodium urartu</name>
    <dbReference type="NCBI Taxonomy" id="4572"/>
    <lineage>
        <taxon>Eukaryota</taxon>
        <taxon>Viridiplantae</taxon>
        <taxon>Streptophyta</taxon>
        <taxon>Embryophyta</taxon>
        <taxon>Tracheophyta</taxon>
        <taxon>Spermatophyta</taxon>
        <taxon>Magnoliopsida</taxon>
        <taxon>Liliopsida</taxon>
        <taxon>Poales</taxon>
        <taxon>Poaceae</taxon>
        <taxon>BOP clade</taxon>
        <taxon>Pooideae</taxon>
        <taxon>Triticodae</taxon>
        <taxon>Triticeae</taxon>
        <taxon>Triticinae</taxon>
        <taxon>Triticum</taxon>
    </lineage>
</organism>
<dbReference type="GO" id="GO:0003676">
    <property type="term" value="F:nucleic acid binding"/>
    <property type="evidence" value="ECO:0007669"/>
    <property type="project" value="InterPro"/>
</dbReference>
<reference evidence="3" key="1">
    <citation type="journal article" date="2013" name="Nature">
        <title>Draft genome of the wheat A-genome progenitor Triticum urartu.</title>
        <authorList>
            <person name="Ling H.Q."/>
            <person name="Zhao S."/>
            <person name="Liu D."/>
            <person name="Wang J."/>
            <person name="Sun H."/>
            <person name="Zhang C."/>
            <person name="Fan H."/>
            <person name="Li D."/>
            <person name="Dong L."/>
            <person name="Tao Y."/>
            <person name="Gao C."/>
            <person name="Wu H."/>
            <person name="Li Y."/>
            <person name="Cui Y."/>
            <person name="Guo X."/>
            <person name="Zheng S."/>
            <person name="Wang B."/>
            <person name="Yu K."/>
            <person name="Liang Q."/>
            <person name="Yang W."/>
            <person name="Lou X."/>
            <person name="Chen J."/>
            <person name="Feng M."/>
            <person name="Jian J."/>
            <person name="Zhang X."/>
            <person name="Luo G."/>
            <person name="Jiang Y."/>
            <person name="Liu J."/>
            <person name="Wang Z."/>
            <person name="Sha Y."/>
            <person name="Zhang B."/>
            <person name="Wu H."/>
            <person name="Tang D."/>
            <person name="Shen Q."/>
            <person name="Xue P."/>
            <person name="Zou S."/>
            <person name="Wang X."/>
            <person name="Liu X."/>
            <person name="Wang F."/>
            <person name="Yang Y."/>
            <person name="An X."/>
            <person name="Dong Z."/>
            <person name="Zhang K."/>
            <person name="Zhang X."/>
            <person name="Luo M.C."/>
            <person name="Dvorak J."/>
            <person name="Tong Y."/>
            <person name="Wang J."/>
            <person name="Yang H."/>
            <person name="Li Z."/>
            <person name="Wang D."/>
            <person name="Zhang A."/>
            <person name="Wang J."/>
        </authorList>
    </citation>
    <scope>NUCLEOTIDE SEQUENCE</scope>
    <source>
        <strain evidence="3">cv. G1812</strain>
    </source>
</reference>
<dbReference type="Gramene" id="TuG1812G0200003199.01.T01">
    <property type="protein sequence ID" value="TuG1812G0200003199.01.T01.cds401296"/>
    <property type="gene ID" value="TuG1812G0200003199.01"/>
</dbReference>
<dbReference type="Proteomes" id="UP000015106">
    <property type="component" value="Chromosome 2"/>
</dbReference>
<sequence length="169" mass="18909">MHWHMHFDNSKMHSNLEAGIVLSSPKGDRLRYALQIHFTTSNNLARYEALAHGLRLAKELGIWCILCYGDSDLVVQQCSSEWDARDANMASYRFLIQQLSSFFDGCEFLHIPRAENDVADVLAKIGSSRQAILSGVSLEHLHKPSVKLSPDSESIFVPDDPVAPLPSMD</sequence>
<dbReference type="Pfam" id="PF13456">
    <property type="entry name" value="RVT_3"/>
    <property type="match status" value="1"/>
</dbReference>
<reference evidence="2" key="3">
    <citation type="submission" date="2022-06" db="UniProtKB">
        <authorList>
            <consortium name="EnsemblPlants"/>
        </authorList>
    </citation>
    <scope>IDENTIFICATION</scope>
</reference>
<name>A0A8R7PFN2_TRIUA</name>
<evidence type="ECO:0000313" key="2">
    <source>
        <dbReference type="EnsemblPlants" id="TuG1812G0200003199.01.T01.cds401296"/>
    </source>
</evidence>
<keyword evidence="3" id="KW-1185">Reference proteome</keyword>
<protein>
    <recommendedName>
        <fullName evidence="1">RNase H type-1 domain-containing protein</fullName>
    </recommendedName>
</protein>
<dbReference type="EnsemblPlants" id="TuG1812G0200003199.01.T01">
    <property type="protein sequence ID" value="TuG1812G0200003199.01.T01.cds401296"/>
    <property type="gene ID" value="TuG1812G0200003199.01"/>
</dbReference>
<dbReference type="InterPro" id="IPR036397">
    <property type="entry name" value="RNaseH_sf"/>
</dbReference>
<dbReference type="CDD" id="cd09279">
    <property type="entry name" value="RNase_HI_like"/>
    <property type="match status" value="1"/>
</dbReference>